<dbReference type="PANTHER" id="PTHR15822">
    <property type="entry name" value="TRAF AND TNF RECEPTOR-ASSOCIATED PROTEIN"/>
    <property type="match status" value="1"/>
</dbReference>
<keyword evidence="5" id="KW-0479">Metal-binding</keyword>
<dbReference type="FunCoup" id="A9UZL7">
    <property type="interactions" value="892"/>
</dbReference>
<evidence type="ECO:0000256" key="1">
    <source>
        <dbReference type="ARBA" id="ARBA00001936"/>
    </source>
</evidence>
<dbReference type="OMA" id="DVWEMCG"/>
<organism evidence="13 14">
    <name type="scientific">Monosiga brevicollis</name>
    <name type="common">Choanoflagellate</name>
    <dbReference type="NCBI Taxonomy" id="81824"/>
    <lineage>
        <taxon>Eukaryota</taxon>
        <taxon>Choanoflagellata</taxon>
        <taxon>Craspedida</taxon>
        <taxon>Salpingoecidae</taxon>
        <taxon>Monosiga</taxon>
    </lineage>
</organism>
<evidence type="ECO:0000256" key="4">
    <source>
        <dbReference type="ARBA" id="ARBA00022722"/>
    </source>
</evidence>
<evidence type="ECO:0000256" key="6">
    <source>
        <dbReference type="ARBA" id="ARBA00022763"/>
    </source>
</evidence>
<evidence type="ECO:0000313" key="13">
    <source>
        <dbReference type="EMBL" id="EDQ89252.1"/>
    </source>
</evidence>
<dbReference type="Gene3D" id="3.60.10.10">
    <property type="entry name" value="Endonuclease/exonuclease/phosphatase"/>
    <property type="match status" value="1"/>
</dbReference>
<dbReference type="Proteomes" id="UP000001357">
    <property type="component" value="Unassembled WGS sequence"/>
</dbReference>
<comment type="cofactor">
    <cofactor evidence="2">
        <name>Mg(2+)</name>
        <dbReference type="ChEBI" id="CHEBI:18420"/>
    </cofactor>
</comment>
<dbReference type="SUPFAM" id="SSF56219">
    <property type="entry name" value="DNase I-like"/>
    <property type="match status" value="1"/>
</dbReference>
<dbReference type="InParanoid" id="A9UZL7"/>
<keyword evidence="9" id="KW-0234">DNA repair</keyword>
<dbReference type="GO" id="GO:0046872">
    <property type="term" value="F:metal ion binding"/>
    <property type="evidence" value="ECO:0007669"/>
    <property type="project" value="UniProtKB-KW"/>
</dbReference>
<dbReference type="STRING" id="81824.A9UZL7"/>
<keyword evidence="4" id="KW-0540">Nuclease</keyword>
<protein>
    <recommendedName>
        <fullName evidence="12">Endonuclease/exonuclease/phosphatase domain-containing protein</fullName>
    </recommendedName>
</protein>
<dbReference type="InterPro" id="IPR005135">
    <property type="entry name" value="Endo/exonuclease/phosphatase"/>
</dbReference>
<dbReference type="GeneID" id="5891266"/>
<dbReference type="KEGG" id="mbr:MONBRDRAFT_37105"/>
<keyword evidence="7" id="KW-0378">Hydrolase</keyword>
<evidence type="ECO:0000313" key="14">
    <source>
        <dbReference type="Proteomes" id="UP000001357"/>
    </source>
</evidence>
<dbReference type="GO" id="GO:0070260">
    <property type="term" value="F:5'-tyrosyl-DNA phosphodiesterase activity"/>
    <property type="evidence" value="ECO:0000318"/>
    <property type="project" value="GO_Central"/>
</dbReference>
<keyword evidence="10" id="KW-0539">Nucleus</keyword>
<keyword evidence="8" id="KW-0460">Magnesium</keyword>
<dbReference type="PANTHER" id="PTHR15822:SF4">
    <property type="entry name" value="TYROSYL-DNA PHOSPHODIESTERASE 2"/>
    <property type="match status" value="1"/>
</dbReference>
<evidence type="ECO:0000256" key="10">
    <source>
        <dbReference type="ARBA" id="ARBA00023242"/>
    </source>
</evidence>
<dbReference type="GO" id="GO:0016605">
    <property type="term" value="C:PML body"/>
    <property type="evidence" value="ECO:0000318"/>
    <property type="project" value="GO_Central"/>
</dbReference>
<evidence type="ECO:0000256" key="2">
    <source>
        <dbReference type="ARBA" id="ARBA00001946"/>
    </source>
</evidence>
<reference evidence="13 14" key="1">
    <citation type="journal article" date="2008" name="Nature">
        <title>The genome of the choanoflagellate Monosiga brevicollis and the origin of metazoans.</title>
        <authorList>
            <consortium name="JGI Sequencing"/>
            <person name="King N."/>
            <person name="Westbrook M.J."/>
            <person name="Young S.L."/>
            <person name="Kuo A."/>
            <person name="Abedin M."/>
            <person name="Chapman J."/>
            <person name="Fairclough S."/>
            <person name="Hellsten U."/>
            <person name="Isogai Y."/>
            <person name="Letunic I."/>
            <person name="Marr M."/>
            <person name="Pincus D."/>
            <person name="Putnam N."/>
            <person name="Rokas A."/>
            <person name="Wright K.J."/>
            <person name="Zuzow R."/>
            <person name="Dirks W."/>
            <person name="Good M."/>
            <person name="Goodstein D."/>
            <person name="Lemons D."/>
            <person name="Li W."/>
            <person name="Lyons J.B."/>
            <person name="Morris A."/>
            <person name="Nichols S."/>
            <person name="Richter D.J."/>
            <person name="Salamov A."/>
            <person name="Bork P."/>
            <person name="Lim W.A."/>
            <person name="Manning G."/>
            <person name="Miller W.T."/>
            <person name="McGinnis W."/>
            <person name="Shapiro H."/>
            <person name="Tjian R."/>
            <person name="Grigoriev I.V."/>
            <person name="Rokhsar D."/>
        </authorList>
    </citation>
    <scope>NUCLEOTIDE SEQUENCE [LARGE SCALE GENOMIC DNA]</scope>
    <source>
        <strain evidence="14">MX1 / ATCC 50154</strain>
    </source>
</reference>
<comment type="subcellular location">
    <subcellularLocation>
        <location evidence="3">Nucleus</location>
        <location evidence="3">PML body</location>
    </subcellularLocation>
</comment>
<feature type="domain" description="Endonuclease/exonuclease/phosphatase" evidence="12">
    <location>
        <begin position="121"/>
        <end position="362"/>
    </location>
</feature>
<keyword evidence="14" id="KW-1185">Reference proteome</keyword>
<sequence length="384" mass="41786">MNSGEDLEFVAEACRVSVGVAARLLATHGGDVQAAVLAGLGDRSPTSPAGHATKASASSEDVVLIDSESDQERSPAAKRSCPGVGEASVPPSTAPTTQAEAAPSTASQVASEHTVGQLGVVTWNINGLTEEPGLLKPRLRMVAHELLQLRGLDVILLQEMTTTTVALLQPLLQARFPHMRVGSTQPYFTAMYSRLPLLETQRLAFDREATSAMCRNLLMAEIEPQPGTRVRLLTSHLESLRQGATARVAQAQRVQEELARPDCLWAIFGGDTNLRVAETKQLSTTAKQHGIKDLFDLAGCPKEARYTWDMQVNDTLHMDRGPRMRLDQLWARPPPDDAGFDVAHYALIGTRRSESFGFASDHFGIWTIIRYTPDTCKTRKQAAP</sequence>
<dbReference type="InterPro" id="IPR051547">
    <property type="entry name" value="TDP2-like"/>
</dbReference>
<feature type="compositionally biased region" description="Polar residues" evidence="11">
    <location>
        <begin position="90"/>
        <end position="110"/>
    </location>
</feature>
<evidence type="ECO:0000256" key="11">
    <source>
        <dbReference type="SAM" id="MobiDB-lite"/>
    </source>
</evidence>
<keyword evidence="6" id="KW-0227">DNA damage</keyword>
<dbReference type="CDD" id="cd09080">
    <property type="entry name" value="TDP2"/>
    <property type="match status" value="1"/>
</dbReference>
<comment type="cofactor">
    <cofactor evidence="1">
        <name>Mn(2+)</name>
        <dbReference type="ChEBI" id="CHEBI:29035"/>
    </cofactor>
</comment>
<name>A9UZL7_MONBE</name>
<dbReference type="Pfam" id="PF03372">
    <property type="entry name" value="Exo_endo_phos"/>
    <property type="match status" value="1"/>
</dbReference>
<dbReference type="GO" id="GO:0003697">
    <property type="term" value="F:single-stranded DNA binding"/>
    <property type="evidence" value="ECO:0000318"/>
    <property type="project" value="GO_Central"/>
</dbReference>
<dbReference type="GO" id="GO:0005737">
    <property type="term" value="C:cytoplasm"/>
    <property type="evidence" value="ECO:0000318"/>
    <property type="project" value="GO_Central"/>
</dbReference>
<dbReference type="InterPro" id="IPR036691">
    <property type="entry name" value="Endo/exonu/phosph_ase_sf"/>
</dbReference>
<dbReference type="eggNOG" id="KOG2756">
    <property type="taxonomic scope" value="Eukaryota"/>
</dbReference>
<evidence type="ECO:0000256" key="5">
    <source>
        <dbReference type="ARBA" id="ARBA00022723"/>
    </source>
</evidence>
<evidence type="ECO:0000256" key="7">
    <source>
        <dbReference type="ARBA" id="ARBA00022801"/>
    </source>
</evidence>
<evidence type="ECO:0000256" key="9">
    <source>
        <dbReference type="ARBA" id="ARBA00023204"/>
    </source>
</evidence>
<dbReference type="AlphaFoldDB" id="A9UZL7"/>
<evidence type="ECO:0000256" key="8">
    <source>
        <dbReference type="ARBA" id="ARBA00022842"/>
    </source>
</evidence>
<accession>A9UZL7</accession>
<dbReference type="GO" id="GO:0004518">
    <property type="term" value="F:nuclease activity"/>
    <property type="evidence" value="ECO:0007669"/>
    <property type="project" value="UniProtKB-KW"/>
</dbReference>
<feature type="region of interest" description="Disordered" evidence="11">
    <location>
        <begin position="43"/>
        <end position="110"/>
    </location>
</feature>
<dbReference type="GO" id="GO:0006302">
    <property type="term" value="P:double-strand break repair"/>
    <property type="evidence" value="ECO:0000318"/>
    <property type="project" value="GO_Central"/>
</dbReference>
<dbReference type="RefSeq" id="XP_001745828.1">
    <property type="nucleotide sequence ID" value="XM_001745776.1"/>
</dbReference>
<evidence type="ECO:0000259" key="12">
    <source>
        <dbReference type="Pfam" id="PF03372"/>
    </source>
</evidence>
<dbReference type="EMBL" id="CH991551">
    <property type="protein sequence ID" value="EDQ89252.1"/>
    <property type="molecule type" value="Genomic_DNA"/>
</dbReference>
<evidence type="ECO:0000256" key="3">
    <source>
        <dbReference type="ARBA" id="ARBA00004322"/>
    </source>
</evidence>
<gene>
    <name evidence="13" type="ORF">MONBRDRAFT_37105</name>
</gene>
<proteinExistence type="predicted"/>